<keyword evidence="8" id="KW-1185">Reference proteome</keyword>
<dbReference type="Proteomes" id="UP001139006">
    <property type="component" value="Unassembled WGS sequence"/>
</dbReference>
<dbReference type="GO" id="GO:0032259">
    <property type="term" value="P:methylation"/>
    <property type="evidence" value="ECO:0007669"/>
    <property type="project" value="UniProtKB-KW"/>
</dbReference>
<gene>
    <name evidence="7" type="ORF">LB941_02610</name>
</gene>
<protein>
    <recommendedName>
        <fullName evidence="2">protein-glutamate O-methyltransferase</fullName>
        <ecNumber evidence="2">2.1.1.80</ecNumber>
    </recommendedName>
</protein>
<feature type="domain" description="CheR-type methyltransferase" evidence="6">
    <location>
        <begin position="1"/>
        <end position="256"/>
    </location>
</feature>
<keyword evidence="4" id="KW-0808">Transferase</keyword>
<dbReference type="InterPro" id="IPR029063">
    <property type="entry name" value="SAM-dependent_MTases_sf"/>
</dbReference>
<dbReference type="PANTHER" id="PTHR24422">
    <property type="entry name" value="CHEMOTAXIS PROTEIN METHYLTRANSFERASE"/>
    <property type="match status" value="1"/>
</dbReference>
<dbReference type="Pfam" id="PF01739">
    <property type="entry name" value="CheR"/>
    <property type="match status" value="1"/>
</dbReference>
<evidence type="ECO:0000256" key="1">
    <source>
        <dbReference type="ARBA" id="ARBA00001541"/>
    </source>
</evidence>
<keyword evidence="5" id="KW-0949">S-adenosyl-L-methionine</keyword>
<dbReference type="RefSeq" id="WP_253359232.1">
    <property type="nucleotide sequence ID" value="NZ_JAIULA010000003.1"/>
</dbReference>
<dbReference type="GO" id="GO:0008983">
    <property type="term" value="F:protein-glutamate O-methyltransferase activity"/>
    <property type="evidence" value="ECO:0007669"/>
    <property type="project" value="UniProtKB-EC"/>
</dbReference>
<accession>A0A9X2JKK6</accession>
<dbReference type="PROSITE" id="PS50123">
    <property type="entry name" value="CHER"/>
    <property type="match status" value="1"/>
</dbReference>
<dbReference type="PRINTS" id="PR00996">
    <property type="entry name" value="CHERMTFRASE"/>
</dbReference>
<dbReference type="PANTHER" id="PTHR24422:SF19">
    <property type="entry name" value="CHEMOTAXIS PROTEIN METHYLTRANSFERASE"/>
    <property type="match status" value="1"/>
</dbReference>
<dbReference type="EC" id="2.1.1.80" evidence="2"/>
<comment type="catalytic activity">
    <reaction evidence="1">
        <text>L-glutamyl-[protein] + S-adenosyl-L-methionine = [protein]-L-glutamate 5-O-methyl ester + S-adenosyl-L-homocysteine</text>
        <dbReference type="Rhea" id="RHEA:24452"/>
        <dbReference type="Rhea" id="RHEA-COMP:10208"/>
        <dbReference type="Rhea" id="RHEA-COMP:10311"/>
        <dbReference type="ChEBI" id="CHEBI:29973"/>
        <dbReference type="ChEBI" id="CHEBI:57856"/>
        <dbReference type="ChEBI" id="CHEBI:59789"/>
        <dbReference type="ChEBI" id="CHEBI:82795"/>
        <dbReference type="EC" id="2.1.1.80"/>
    </reaction>
</comment>
<sequence>MSSLNFVFFNKWVEQNLGIRLDAYKEKQMQRRIGNIMTTFGCSTLEEYAKLLERDKTARNAFVEHLTINVTEFYRNREIFDSFEEVVKKTIIPRQTHPKIWSAACSIGAEPYTLAMILERNHIDGKIIATDIDKVILDKAHEGIYKKSELKNVPSLDLKNYFTQENEDYIVKTNIKKYVTFKQHDLLKDSYEPMCDVIVCRNVTIYFKPDARDKVYHNFSDVLVSGGIIFTGATETINDCEQFGLRKIDSFIYQKI</sequence>
<dbReference type="InterPro" id="IPR022641">
    <property type="entry name" value="CheR_N"/>
</dbReference>
<dbReference type="EMBL" id="JAIULA010000003">
    <property type="protein sequence ID" value="MCP0886228.1"/>
    <property type="molecule type" value="Genomic_DNA"/>
</dbReference>
<organism evidence="7 8">
    <name type="scientific">Ligilactobacillus ubinensis</name>
    <dbReference type="NCBI Taxonomy" id="2876789"/>
    <lineage>
        <taxon>Bacteria</taxon>
        <taxon>Bacillati</taxon>
        <taxon>Bacillota</taxon>
        <taxon>Bacilli</taxon>
        <taxon>Lactobacillales</taxon>
        <taxon>Lactobacillaceae</taxon>
        <taxon>Ligilactobacillus</taxon>
    </lineage>
</organism>
<dbReference type="AlphaFoldDB" id="A0A9X2JKK6"/>
<comment type="caution">
    <text evidence="7">The sequence shown here is derived from an EMBL/GenBank/DDBJ whole genome shotgun (WGS) entry which is preliminary data.</text>
</comment>
<evidence type="ECO:0000259" key="6">
    <source>
        <dbReference type="PROSITE" id="PS50123"/>
    </source>
</evidence>
<dbReference type="InterPro" id="IPR050903">
    <property type="entry name" value="Bact_Chemotaxis_MeTrfase"/>
</dbReference>
<dbReference type="Gene3D" id="1.10.155.10">
    <property type="entry name" value="Chemotaxis receptor methyltransferase CheR, N-terminal domain"/>
    <property type="match status" value="1"/>
</dbReference>
<evidence type="ECO:0000256" key="2">
    <source>
        <dbReference type="ARBA" id="ARBA00012534"/>
    </source>
</evidence>
<dbReference type="Pfam" id="PF03705">
    <property type="entry name" value="CheR_N"/>
    <property type="match status" value="1"/>
</dbReference>
<dbReference type="InterPro" id="IPR022642">
    <property type="entry name" value="CheR_C"/>
</dbReference>
<reference evidence="7 8" key="1">
    <citation type="journal article" date="2023" name="Int. J. Syst. Evol. Microbiol.">
        <title>Ligilactobacillus ubinensis sp. nov., a novel species isolated from the wild ferment of a durian fruit (Durio zibethinus).</title>
        <authorList>
            <person name="Heng Y.C."/>
            <person name="Menon N."/>
            <person name="Chen B."/>
            <person name="Loo B.Z.L."/>
            <person name="Wong G.W.J."/>
            <person name="Lim A.C.H."/>
            <person name="Silvaraju S."/>
            <person name="Kittelmann S."/>
        </authorList>
    </citation>
    <scope>NUCLEOTIDE SEQUENCE [LARGE SCALE GENOMIC DNA]</scope>
    <source>
        <strain evidence="7 8">WILCCON 0076</strain>
    </source>
</reference>
<evidence type="ECO:0000313" key="7">
    <source>
        <dbReference type="EMBL" id="MCP0886228.1"/>
    </source>
</evidence>
<evidence type="ECO:0000313" key="8">
    <source>
        <dbReference type="Proteomes" id="UP001139006"/>
    </source>
</evidence>
<dbReference type="SUPFAM" id="SSF53335">
    <property type="entry name" value="S-adenosyl-L-methionine-dependent methyltransferases"/>
    <property type="match status" value="1"/>
</dbReference>
<keyword evidence="3" id="KW-0489">Methyltransferase</keyword>
<dbReference type="InterPro" id="IPR000780">
    <property type="entry name" value="CheR_MeTrfase"/>
</dbReference>
<dbReference type="InterPro" id="IPR036804">
    <property type="entry name" value="CheR_N_sf"/>
</dbReference>
<evidence type="ECO:0000256" key="4">
    <source>
        <dbReference type="ARBA" id="ARBA00022679"/>
    </source>
</evidence>
<dbReference type="Gene3D" id="3.40.50.150">
    <property type="entry name" value="Vaccinia Virus protein VP39"/>
    <property type="match status" value="1"/>
</dbReference>
<name>A0A9X2JKK6_9LACO</name>
<dbReference type="SMART" id="SM00138">
    <property type="entry name" value="MeTrc"/>
    <property type="match status" value="1"/>
</dbReference>
<dbReference type="SUPFAM" id="SSF47757">
    <property type="entry name" value="Chemotaxis receptor methyltransferase CheR, N-terminal domain"/>
    <property type="match status" value="1"/>
</dbReference>
<evidence type="ECO:0000256" key="5">
    <source>
        <dbReference type="ARBA" id="ARBA00022691"/>
    </source>
</evidence>
<evidence type="ECO:0000256" key="3">
    <source>
        <dbReference type="ARBA" id="ARBA00022603"/>
    </source>
</evidence>
<proteinExistence type="predicted"/>